<dbReference type="Pfam" id="PF22669">
    <property type="entry name" value="Exo_endo_phos2"/>
    <property type="match status" value="2"/>
</dbReference>
<gene>
    <name evidence="7" type="ORF">IWQ60_006835</name>
</gene>
<dbReference type="InterPro" id="IPR048869">
    <property type="entry name" value="OCRL-1_2_ASH"/>
</dbReference>
<evidence type="ECO:0000313" key="8">
    <source>
        <dbReference type="Proteomes" id="UP001150569"/>
    </source>
</evidence>
<dbReference type="InterPro" id="IPR036691">
    <property type="entry name" value="Endo/exonu/phosph_ase_sf"/>
</dbReference>
<name>A0A9W8A1Z5_9FUNG</name>
<dbReference type="InterPro" id="IPR046985">
    <property type="entry name" value="IP5"/>
</dbReference>
<dbReference type="GO" id="GO:0046856">
    <property type="term" value="P:phosphatidylinositol dephosphorylation"/>
    <property type="evidence" value="ECO:0007669"/>
    <property type="project" value="InterPro"/>
</dbReference>
<feature type="region of interest" description="Disordered" evidence="5">
    <location>
        <begin position="753"/>
        <end position="788"/>
    </location>
</feature>
<protein>
    <recommendedName>
        <fullName evidence="6">Rho-GAP domain-containing protein</fullName>
    </recommendedName>
</protein>
<dbReference type="SMART" id="SM00324">
    <property type="entry name" value="RhoGAP"/>
    <property type="match status" value="1"/>
</dbReference>
<evidence type="ECO:0000256" key="2">
    <source>
        <dbReference type="ARBA" id="ARBA00004580"/>
    </source>
</evidence>
<evidence type="ECO:0000259" key="6">
    <source>
        <dbReference type="PROSITE" id="PS50238"/>
    </source>
</evidence>
<sequence length="968" mass="105616">MDAPAEPRADAPGLDYDTFAHNLTSKPVKDAWIQGEMKDREAQFTDYHDIRVFTGTWNVNGRLPTQPLDPWLQAILEDAPPAGESTAPPGTPTEPELLILGFQELDLRAEAYLVYDGSKEMAWCKAIEEALGVKAALYRKATSKQLIGMLIVVYVRRDVAEHVRDLVVDSAGCGIMGMIGNKGAVAVRFDYRDSPICVVNCHLAANMNQVERRNQDFHEICRRLTFTARADAVNMESTNEPLPPVLPPVLPAGLSPLEIPGGSEAVPDSAVSDPTIPTGLPEIDPDTSAVDSAAPVTATAPVAPPNPTSTAALTVADLARRRATSVTLGAQPHALFDHDYVIWMGDLNYRIPLSGAKILTLLEGKEYKYLQDFDQLNIQKMNRKAFTGFRERGIRFPPTYRFEIGSHHRYDPKRVPAWCDRVLWWSPYGTDYVAQLTYQSHPALLISDHKPVSSLFRIRTRAIRRAEQAVIHSQLLRELDKFENECKPTAKLSDTQLDFGPVEYEKSVTRTVTLQNTGRVPVQFRFIPKLDDTEFCRPWLAVNPATGTVLPGCQITIYFTIVVTNASAPTLNTSQEELRDILILHLENGKDYFISVQGNYLPTCFGTGLDVLARLPKPIRHMTLEEIQALGEESQFSVPKEIWRLIDFIYSYGLGVPNLFFIEGKQSLINDIRNCLDTGADWDLATLLPMTEGGESTKVPGRRSSLEMAVMGVGASAGDAEVVVAAIPSSKDDQGEYGSVSDVVKESPEAAAVSTLTLTDDPDTSRRYPDDDDDDDDDEDDEDEDEVEDRYIGVYSVADALIRLLKYLPEPVVPFDYFDRCVEAGYRITAESERRGSISSSAHGQPLGLTGGDPADFGGGAAMGASVATTGLAVVSPGLGRASGGSGSGGGGGGSLATTSTTTLGNDTIENTAVFQVIDSLPRANLNVFVFVITFMKEVALAAPDCDIAKEKLSLLLATTLLRPKKPT</sequence>
<evidence type="ECO:0000256" key="4">
    <source>
        <dbReference type="ARBA" id="ARBA00023329"/>
    </source>
</evidence>
<dbReference type="Proteomes" id="UP001150569">
    <property type="component" value="Unassembled WGS sequence"/>
</dbReference>
<dbReference type="GO" id="GO:0031901">
    <property type="term" value="C:early endosome membrane"/>
    <property type="evidence" value="ECO:0007669"/>
    <property type="project" value="UniProtKB-SubCell"/>
</dbReference>
<dbReference type="PROSITE" id="PS50238">
    <property type="entry name" value="RHOGAP"/>
    <property type="match status" value="1"/>
</dbReference>
<organism evidence="7 8">
    <name type="scientific">Tieghemiomyces parasiticus</name>
    <dbReference type="NCBI Taxonomy" id="78921"/>
    <lineage>
        <taxon>Eukaryota</taxon>
        <taxon>Fungi</taxon>
        <taxon>Fungi incertae sedis</taxon>
        <taxon>Zoopagomycota</taxon>
        <taxon>Kickxellomycotina</taxon>
        <taxon>Dimargaritomycetes</taxon>
        <taxon>Dimargaritales</taxon>
        <taxon>Dimargaritaceae</taxon>
        <taxon>Tieghemiomyces</taxon>
    </lineage>
</organism>
<dbReference type="PANTHER" id="PTHR11200:SF300">
    <property type="entry name" value="TYPE II INOSITOL 1,4,5-TRISPHOSPHATE 5-PHOSPHATASE"/>
    <property type="match status" value="1"/>
</dbReference>
<dbReference type="GO" id="GO:0007165">
    <property type="term" value="P:signal transduction"/>
    <property type="evidence" value="ECO:0007669"/>
    <property type="project" value="InterPro"/>
</dbReference>
<evidence type="ECO:0000313" key="7">
    <source>
        <dbReference type="EMBL" id="KAJ1921118.1"/>
    </source>
</evidence>
<dbReference type="AlphaFoldDB" id="A0A9W8A1Z5"/>
<feature type="non-terminal residue" evidence="7">
    <location>
        <position position="1"/>
    </location>
</feature>
<dbReference type="GO" id="GO:0004439">
    <property type="term" value="F:phosphatidylinositol-4,5-bisphosphate 5-phosphatase activity"/>
    <property type="evidence" value="ECO:0007669"/>
    <property type="project" value="TreeGrafter"/>
</dbReference>
<keyword evidence="4" id="KW-0968">Cytoplasmic vesicle</keyword>
<dbReference type="PANTHER" id="PTHR11200">
    <property type="entry name" value="INOSITOL 5-PHOSPHATASE"/>
    <property type="match status" value="1"/>
</dbReference>
<dbReference type="SUPFAM" id="SSF56219">
    <property type="entry name" value="DNase I-like"/>
    <property type="match status" value="1"/>
</dbReference>
<accession>A0A9W8A1Z5</accession>
<dbReference type="Gene3D" id="1.10.555.10">
    <property type="entry name" value="Rho GTPase activation protein"/>
    <property type="match status" value="2"/>
</dbReference>
<dbReference type="InterPro" id="IPR008936">
    <property type="entry name" value="Rho_GTPase_activation_prot"/>
</dbReference>
<dbReference type="InterPro" id="IPR013783">
    <property type="entry name" value="Ig-like_fold"/>
</dbReference>
<dbReference type="OrthoDB" id="7862313at2759"/>
<dbReference type="SUPFAM" id="SSF48350">
    <property type="entry name" value="GTPase activation domain, GAP"/>
    <property type="match status" value="1"/>
</dbReference>
<dbReference type="FunFam" id="2.60.40.10:FF:000132">
    <property type="entry name" value="Inositol polyphosphate 5-phosphatase OCRL-1 isoform b"/>
    <property type="match status" value="1"/>
</dbReference>
<dbReference type="InterPro" id="IPR000300">
    <property type="entry name" value="IPPc"/>
</dbReference>
<reference evidence="7" key="1">
    <citation type="submission" date="2022-07" db="EMBL/GenBank/DDBJ databases">
        <title>Phylogenomic reconstructions and comparative analyses of Kickxellomycotina fungi.</title>
        <authorList>
            <person name="Reynolds N.K."/>
            <person name="Stajich J.E."/>
            <person name="Barry K."/>
            <person name="Grigoriev I.V."/>
            <person name="Crous P."/>
            <person name="Smith M.E."/>
        </authorList>
    </citation>
    <scope>NUCLEOTIDE SEQUENCE</scope>
    <source>
        <strain evidence="7">RSA 861</strain>
    </source>
</reference>
<evidence type="ECO:0000256" key="5">
    <source>
        <dbReference type="SAM" id="MobiDB-lite"/>
    </source>
</evidence>
<proteinExistence type="predicted"/>
<keyword evidence="8" id="KW-1185">Reference proteome</keyword>
<comment type="subcellular location">
    <subcellularLocation>
        <location evidence="2">Cytoplasmic vesicle</location>
        <location evidence="2">Phagosome membrane</location>
    </subcellularLocation>
    <subcellularLocation>
        <location evidence="1">Early endosome membrane</location>
    </subcellularLocation>
</comment>
<dbReference type="InterPro" id="IPR000198">
    <property type="entry name" value="RhoGAP_dom"/>
</dbReference>
<dbReference type="Gene3D" id="2.60.40.10">
    <property type="entry name" value="Immunoglobulins"/>
    <property type="match status" value="1"/>
</dbReference>
<feature type="domain" description="Rho-GAP" evidence="6">
    <location>
        <begin position="704"/>
        <end position="968"/>
    </location>
</feature>
<keyword evidence="3" id="KW-0967">Endosome</keyword>
<dbReference type="EMBL" id="JANBPT010000426">
    <property type="protein sequence ID" value="KAJ1921118.1"/>
    <property type="molecule type" value="Genomic_DNA"/>
</dbReference>
<feature type="compositionally biased region" description="Acidic residues" evidence="5">
    <location>
        <begin position="770"/>
        <end position="788"/>
    </location>
</feature>
<dbReference type="Gene3D" id="3.60.10.10">
    <property type="entry name" value="Endonuclease/exonuclease/phosphatase"/>
    <property type="match status" value="1"/>
</dbReference>
<dbReference type="Pfam" id="PF21310">
    <property type="entry name" value="OCRL-like_ASH"/>
    <property type="match status" value="1"/>
</dbReference>
<evidence type="ECO:0000256" key="3">
    <source>
        <dbReference type="ARBA" id="ARBA00022753"/>
    </source>
</evidence>
<evidence type="ECO:0000256" key="1">
    <source>
        <dbReference type="ARBA" id="ARBA00004146"/>
    </source>
</evidence>
<comment type="caution">
    <text evidence="7">The sequence shown here is derived from an EMBL/GenBank/DDBJ whole genome shotgun (WGS) entry which is preliminary data.</text>
</comment>
<dbReference type="SMART" id="SM00128">
    <property type="entry name" value="IPPc"/>
    <property type="match status" value="1"/>
</dbReference>